<feature type="compositionally biased region" description="Low complexity" evidence="2">
    <location>
        <begin position="361"/>
        <end position="382"/>
    </location>
</feature>
<dbReference type="PANTHER" id="PTHR15672">
    <property type="entry name" value="CAMP-REGULATED PHOSPHOPROTEIN 21 RELATED R3H DOMAIN CONTAINING PROTEIN"/>
    <property type="match status" value="1"/>
</dbReference>
<evidence type="ECO:0000259" key="3">
    <source>
        <dbReference type="PROSITE" id="PS51061"/>
    </source>
</evidence>
<feature type="compositionally biased region" description="Gly residues" evidence="2">
    <location>
        <begin position="19"/>
        <end position="40"/>
    </location>
</feature>
<feature type="compositionally biased region" description="Polar residues" evidence="2">
    <location>
        <begin position="721"/>
        <end position="730"/>
    </location>
</feature>
<dbReference type="InterPro" id="IPR024771">
    <property type="entry name" value="SUZ"/>
</dbReference>
<evidence type="ECO:0008006" key="7">
    <source>
        <dbReference type="Google" id="ProtNLM"/>
    </source>
</evidence>
<dbReference type="InterPro" id="IPR051937">
    <property type="entry name" value="R3H_domain_containing"/>
</dbReference>
<keyword evidence="1" id="KW-0597">Phosphoprotein</keyword>
<feature type="compositionally biased region" description="Low complexity" evidence="2">
    <location>
        <begin position="1148"/>
        <end position="1160"/>
    </location>
</feature>
<feature type="region of interest" description="Disordered" evidence="2">
    <location>
        <begin position="1103"/>
        <end position="1165"/>
    </location>
</feature>
<reference evidence="5" key="2">
    <citation type="submission" date="2017-10" db="EMBL/GenBank/DDBJ databases">
        <title>Ladona fulva Genome sequencing and assembly.</title>
        <authorList>
            <person name="Murali S."/>
            <person name="Richards S."/>
            <person name="Bandaranaike D."/>
            <person name="Bellair M."/>
            <person name="Blankenburg K."/>
            <person name="Chao H."/>
            <person name="Dinh H."/>
            <person name="Doddapaneni H."/>
            <person name="Dugan-Rocha S."/>
            <person name="Elkadiri S."/>
            <person name="Gnanaolivu R."/>
            <person name="Hernandez B."/>
            <person name="Skinner E."/>
            <person name="Javaid M."/>
            <person name="Lee S."/>
            <person name="Li M."/>
            <person name="Ming W."/>
            <person name="Munidasa M."/>
            <person name="Muniz J."/>
            <person name="Nguyen L."/>
            <person name="Hughes D."/>
            <person name="Osuji N."/>
            <person name="Pu L.-L."/>
            <person name="Puazo M."/>
            <person name="Qu C."/>
            <person name="Quiroz J."/>
            <person name="Raj R."/>
            <person name="Weissenberger G."/>
            <person name="Xin Y."/>
            <person name="Zou X."/>
            <person name="Han Y."/>
            <person name="Worley K."/>
            <person name="Muzny D."/>
            <person name="Gibbs R."/>
        </authorList>
    </citation>
    <scope>NUCLEOTIDE SEQUENCE</scope>
    <source>
        <strain evidence="5">Sampled in the wild</strain>
    </source>
</reference>
<dbReference type="SUPFAM" id="SSF82708">
    <property type="entry name" value="R3H domain"/>
    <property type="match status" value="1"/>
</dbReference>
<sequence>MSDMAKLEIPSIVVHNGTTGSGGGGGGGGGESPTGGGGGVVVVVGPRGHSGGCPRAMDHEQRVGGPRSGGPSLRSLRTLSKQEEFEEEDELAVESGGLSPEEGSGGGEGGGWRGSREGGSSGDERGVPSPVGAANGSGSKVKLLVRSHAVREETSPPPDPEAVHSFSPPAPSTAAVPSAPASPSALSVPPSSLLTVNTGSSGGSSRPSSRHRLRHQGSSQGSMDSSSPCLSRDSSTEQASILDGGGSSSSGGGGSSGDLQQFIIETLNRNYKDRMLMLKIEQEIVSLARDNKRTHHKFPPMSSYQRMLVHRVAAFFGMEHNVDSTGNAVVVSKGRLNGNGSSNNVSSNGNCSTSYGASSDGLNSPTGNNNSSLSPPTSTSGGKIRFPPIEPCLRDHIRDELLPEEPRRSILKRGDSSSFEEGAGSFKSPERQLSSESRRSKSFEEREEEYEKARKRIFNQDSPSSQEGICCCDSSGQRCSHEELHCWTGVGGGNGGNGGSASGSGSFLHPWSSSEASDPPHGSRSRHNQLRPSRLLKVESFESRESLRRTSSGFRPCVSKSYSFGGYSGSGGGGSTMGVTSSSGSGGGQLTRGDSISSTHSAGGRLLTKQDSSASSANSAHLSPSSSGYKTQSVRSDSSNTPSPSPTTLALIPSSQQQHSPHDQSQGPSPSPPLLSPPLHNQAHSDAQTETSPIPNSPPPTPQHQPGTISEDEIPGYRRNNVCTSQNRGTSPLPLPPVASEVPVSSSSTQCALAASSDVVHPSVPLGNNAVMWAVTSMESVPPGSVLINPQTGQPYVNSDGTIYRFNPANPPKIISAAANTSMQVNVQPPTITTASTASNKVESSPPPRTLTYACEQTVGPEAGPVLMSNSQLAPVAGQGYMPQPPAPIQQHLLTTVPQNFSSTNTMQVSGEAPGAVLGPGQPQFATPASSYGGSLLGQTNYPMQASAQETQKQANLLVQENPGMAVSELASYFMGMGLAAAAAAVASSNNGVNGNNGNMCMMSGSHPNAVAPAPIVMTPTSSCVTSTTSAIGLHCQQIPPPTPPPLPPVNPFAAQNTSWQPSVHPQTSNVQVPFYYVAPMGMSFSTGGVGGNCAIVDGRGGGMGAPSSSLTIPSQPAPPLATQPPPPASVPTPLSISTPLPNPSLPPMQQQHPPGHPMGSAVQGTSQAPCIMYQQYMQSTPPPPAPPPAMVQQVVGMGSPGTTPYSLMAPNMAPSERQPLVSSRPLSHTPFTMVGGGTSGAIGNGGGSGIYGAGGGDSFLPSPPFYSTLAAPSTGSSTLPYYGQRTYQQQNLPPIPATQLSQHVPTSQHQAITGTMIGQPYHANSASSQIRCPTPPQHLNISNQANVLQSTTVPTKSSCTEFCEWKQCWR</sequence>
<comment type="caution">
    <text evidence="5">The sequence shown here is derived from an EMBL/GenBank/DDBJ whole genome shotgun (WGS) entry which is preliminary data.</text>
</comment>
<dbReference type="GO" id="GO:0003676">
    <property type="term" value="F:nucleic acid binding"/>
    <property type="evidence" value="ECO:0007669"/>
    <property type="project" value="UniProtKB-UniRule"/>
</dbReference>
<feature type="compositionally biased region" description="Pro residues" evidence="2">
    <location>
        <begin position="1181"/>
        <end position="1190"/>
    </location>
</feature>
<gene>
    <name evidence="5" type="ORF">J437_LFUL000661</name>
</gene>
<dbReference type="PANTHER" id="PTHR15672:SF8">
    <property type="entry name" value="PROTEIN ENCORE"/>
    <property type="match status" value="1"/>
</dbReference>
<dbReference type="InterPro" id="IPR036867">
    <property type="entry name" value="R3H_dom_sf"/>
</dbReference>
<feature type="compositionally biased region" description="Basic and acidic residues" evidence="2">
    <location>
        <begin position="392"/>
        <end position="415"/>
    </location>
</feature>
<dbReference type="Pfam" id="PF01424">
    <property type="entry name" value="R3H"/>
    <property type="match status" value="1"/>
</dbReference>
<dbReference type="InterPro" id="IPR001374">
    <property type="entry name" value="R3H_dom"/>
</dbReference>
<feature type="region of interest" description="Disordered" evidence="2">
    <location>
        <begin position="575"/>
        <end position="743"/>
    </location>
</feature>
<protein>
    <recommendedName>
        <fullName evidence="7">R3H domain-containing protein 1</fullName>
    </recommendedName>
</protein>
<feature type="compositionally biased region" description="Polar residues" evidence="2">
    <location>
        <begin position="592"/>
        <end position="601"/>
    </location>
</feature>
<feature type="compositionally biased region" description="Gly residues" evidence="2">
    <location>
        <begin position="103"/>
        <end position="121"/>
    </location>
</feature>
<feature type="compositionally biased region" description="Low complexity" evidence="2">
    <location>
        <begin position="63"/>
        <end position="79"/>
    </location>
</feature>
<dbReference type="PROSITE" id="PS51061">
    <property type="entry name" value="R3H"/>
    <property type="match status" value="1"/>
</dbReference>
<evidence type="ECO:0000256" key="2">
    <source>
        <dbReference type="SAM" id="MobiDB-lite"/>
    </source>
</evidence>
<feature type="domain" description="R3H" evidence="3">
    <location>
        <begin position="274"/>
        <end position="337"/>
    </location>
</feature>
<feature type="region of interest" description="Disordered" evidence="2">
    <location>
        <begin position="337"/>
        <end position="446"/>
    </location>
</feature>
<evidence type="ECO:0000256" key="1">
    <source>
        <dbReference type="ARBA" id="ARBA00022553"/>
    </source>
</evidence>
<feature type="compositionally biased region" description="Gly residues" evidence="2">
    <location>
        <begin position="243"/>
        <end position="255"/>
    </location>
</feature>
<dbReference type="Gene3D" id="3.30.1370.50">
    <property type="entry name" value="R3H-like domain"/>
    <property type="match status" value="1"/>
</dbReference>
<dbReference type="CDD" id="cd02642">
    <property type="entry name" value="R3H_encore_like"/>
    <property type="match status" value="1"/>
</dbReference>
<dbReference type="EMBL" id="KZ308327">
    <property type="protein sequence ID" value="KAG8227561.1"/>
    <property type="molecule type" value="Genomic_DNA"/>
</dbReference>
<accession>A0A8K0K4E1</accession>
<dbReference type="OrthoDB" id="278430at2759"/>
<feature type="region of interest" description="Disordered" evidence="2">
    <location>
        <begin position="1177"/>
        <end position="1198"/>
    </location>
</feature>
<feature type="compositionally biased region" description="Low complexity" evidence="2">
    <location>
        <begin position="93"/>
        <end position="102"/>
    </location>
</feature>
<feature type="compositionally biased region" description="Low complexity" evidence="2">
    <location>
        <begin position="216"/>
        <end position="233"/>
    </location>
</feature>
<proteinExistence type="predicted"/>
<dbReference type="Proteomes" id="UP000792457">
    <property type="component" value="Unassembled WGS sequence"/>
</dbReference>
<feature type="region of interest" description="Disordered" evidence="2">
    <location>
        <begin position="497"/>
        <end position="537"/>
    </location>
</feature>
<dbReference type="PROSITE" id="PS51673">
    <property type="entry name" value="SUZ"/>
    <property type="match status" value="1"/>
</dbReference>
<name>A0A8K0K4E1_LADFU</name>
<feature type="compositionally biased region" description="Pro residues" evidence="2">
    <location>
        <begin position="1116"/>
        <end position="1131"/>
    </location>
</feature>
<evidence type="ECO:0000313" key="6">
    <source>
        <dbReference type="Proteomes" id="UP000792457"/>
    </source>
</evidence>
<evidence type="ECO:0000259" key="4">
    <source>
        <dbReference type="PROSITE" id="PS51673"/>
    </source>
</evidence>
<dbReference type="SMART" id="SM00393">
    <property type="entry name" value="R3H"/>
    <property type="match status" value="1"/>
</dbReference>
<feature type="region of interest" description="Disordered" evidence="2">
    <location>
        <begin position="1"/>
        <end position="255"/>
    </location>
</feature>
<feature type="compositionally biased region" description="Low complexity" evidence="2">
    <location>
        <begin position="172"/>
        <end position="196"/>
    </location>
</feature>
<feature type="compositionally biased region" description="Low complexity" evidence="2">
    <location>
        <begin position="338"/>
        <end position="354"/>
    </location>
</feature>
<reference evidence="5" key="1">
    <citation type="submission" date="2013-04" db="EMBL/GenBank/DDBJ databases">
        <authorList>
            <person name="Qu J."/>
            <person name="Murali S.C."/>
            <person name="Bandaranaike D."/>
            <person name="Bellair M."/>
            <person name="Blankenburg K."/>
            <person name="Chao H."/>
            <person name="Dinh H."/>
            <person name="Doddapaneni H."/>
            <person name="Downs B."/>
            <person name="Dugan-Rocha S."/>
            <person name="Elkadiri S."/>
            <person name="Gnanaolivu R.D."/>
            <person name="Hernandez B."/>
            <person name="Javaid M."/>
            <person name="Jayaseelan J.C."/>
            <person name="Lee S."/>
            <person name="Li M."/>
            <person name="Ming W."/>
            <person name="Munidasa M."/>
            <person name="Muniz J."/>
            <person name="Nguyen L."/>
            <person name="Ongeri F."/>
            <person name="Osuji N."/>
            <person name="Pu L.-L."/>
            <person name="Puazo M."/>
            <person name="Qu C."/>
            <person name="Quiroz J."/>
            <person name="Raj R."/>
            <person name="Weissenberger G."/>
            <person name="Xin Y."/>
            <person name="Zou X."/>
            <person name="Han Y."/>
            <person name="Richards S."/>
            <person name="Worley K."/>
            <person name="Muzny D."/>
            <person name="Gibbs R."/>
        </authorList>
    </citation>
    <scope>NUCLEOTIDE SEQUENCE</scope>
    <source>
        <strain evidence="5">Sampled in the wild</strain>
    </source>
</reference>
<evidence type="ECO:0000313" key="5">
    <source>
        <dbReference type="EMBL" id="KAG8227561.1"/>
    </source>
</evidence>
<feature type="domain" description="SUZ" evidence="4">
    <location>
        <begin position="387"/>
        <end position="462"/>
    </location>
</feature>
<keyword evidence="6" id="KW-1185">Reference proteome</keyword>
<feature type="compositionally biased region" description="Basic and acidic residues" evidence="2">
    <location>
        <begin position="436"/>
        <end position="446"/>
    </location>
</feature>
<feature type="compositionally biased region" description="Low complexity" evidence="2">
    <location>
        <begin position="612"/>
        <end position="668"/>
    </location>
</feature>
<dbReference type="Pfam" id="PF12752">
    <property type="entry name" value="SUZ"/>
    <property type="match status" value="1"/>
</dbReference>
<organism evidence="5 6">
    <name type="scientific">Ladona fulva</name>
    <name type="common">Scarce chaser dragonfly</name>
    <name type="synonym">Libellula fulva</name>
    <dbReference type="NCBI Taxonomy" id="123851"/>
    <lineage>
        <taxon>Eukaryota</taxon>
        <taxon>Metazoa</taxon>
        <taxon>Ecdysozoa</taxon>
        <taxon>Arthropoda</taxon>
        <taxon>Hexapoda</taxon>
        <taxon>Insecta</taxon>
        <taxon>Pterygota</taxon>
        <taxon>Palaeoptera</taxon>
        <taxon>Odonata</taxon>
        <taxon>Epiprocta</taxon>
        <taxon>Anisoptera</taxon>
        <taxon>Libelluloidea</taxon>
        <taxon>Libellulidae</taxon>
        <taxon>Ladona</taxon>
    </lineage>
</organism>